<reference evidence="2" key="1">
    <citation type="submission" date="2023-06" db="EMBL/GenBank/DDBJ databases">
        <authorList>
            <consortium name="Lawrence Berkeley National Laboratory"/>
            <person name="Ahrendt S."/>
            <person name="Sahu N."/>
            <person name="Indic B."/>
            <person name="Wong-Bajracharya J."/>
            <person name="Merenyi Z."/>
            <person name="Ke H.-M."/>
            <person name="Monk M."/>
            <person name="Kocsube S."/>
            <person name="Drula E."/>
            <person name="Lipzen A."/>
            <person name="Balint B."/>
            <person name="Henrissat B."/>
            <person name="Andreopoulos B."/>
            <person name="Martin F.M."/>
            <person name="Harder C.B."/>
            <person name="Rigling D."/>
            <person name="Ford K.L."/>
            <person name="Foster G.D."/>
            <person name="Pangilinan J."/>
            <person name="Papanicolaou A."/>
            <person name="Barry K."/>
            <person name="LaButti K."/>
            <person name="Viragh M."/>
            <person name="Koriabine M."/>
            <person name="Yan M."/>
            <person name="Riley R."/>
            <person name="Champramary S."/>
            <person name="Plett K.L."/>
            <person name="Tsai I.J."/>
            <person name="Slot J."/>
            <person name="Sipos G."/>
            <person name="Plett J."/>
            <person name="Nagy L.G."/>
            <person name="Grigoriev I.V."/>
        </authorList>
    </citation>
    <scope>NUCLEOTIDE SEQUENCE</scope>
    <source>
        <strain evidence="2">CCBAS 213</strain>
    </source>
</reference>
<evidence type="ECO:0000256" key="1">
    <source>
        <dbReference type="SAM" id="MobiDB-lite"/>
    </source>
</evidence>
<dbReference type="GeneID" id="85365543"/>
<dbReference type="Proteomes" id="UP001175211">
    <property type="component" value="Unassembled WGS sequence"/>
</dbReference>
<dbReference type="RefSeq" id="XP_060330312.1">
    <property type="nucleotide sequence ID" value="XM_060481995.1"/>
</dbReference>
<comment type="caution">
    <text evidence="2">The sequence shown here is derived from an EMBL/GenBank/DDBJ whole genome shotgun (WGS) entry which is preliminary data.</text>
</comment>
<feature type="region of interest" description="Disordered" evidence="1">
    <location>
        <begin position="225"/>
        <end position="247"/>
    </location>
</feature>
<feature type="compositionally biased region" description="Polar residues" evidence="1">
    <location>
        <begin position="360"/>
        <end position="382"/>
    </location>
</feature>
<evidence type="ECO:0000313" key="3">
    <source>
        <dbReference type="Proteomes" id="UP001175211"/>
    </source>
</evidence>
<evidence type="ECO:0000313" key="2">
    <source>
        <dbReference type="EMBL" id="KAK0458020.1"/>
    </source>
</evidence>
<organism evidence="2 3">
    <name type="scientific">Armillaria tabescens</name>
    <name type="common">Ringless honey mushroom</name>
    <name type="synonym">Agaricus tabescens</name>
    <dbReference type="NCBI Taxonomy" id="1929756"/>
    <lineage>
        <taxon>Eukaryota</taxon>
        <taxon>Fungi</taxon>
        <taxon>Dikarya</taxon>
        <taxon>Basidiomycota</taxon>
        <taxon>Agaricomycotina</taxon>
        <taxon>Agaricomycetes</taxon>
        <taxon>Agaricomycetidae</taxon>
        <taxon>Agaricales</taxon>
        <taxon>Marasmiineae</taxon>
        <taxon>Physalacriaceae</taxon>
        <taxon>Desarmillaria</taxon>
    </lineage>
</organism>
<gene>
    <name evidence="2" type="ORF">EV420DRAFT_406711</name>
</gene>
<proteinExistence type="predicted"/>
<keyword evidence="3" id="KW-1185">Reference proteome</keyword>
<sequence>MACAAEKVRLMTGVEGLLNTGIYHLEKSIQKTVIFTVDSVRDLFERKCDGDPTFSQLRLRSNPSKPVLDTSSLEYALVAFALLFGAGDAREEHQARSHLTRKFMEAKNHAMPKINGLLLHLLTRWLCFLDFSRKTGFARVNLDMITRLPHDQPIRNLDEKNRLLQKTVDNVPLECIIPTLGSLKDYATFTKAWDTLDIAARQSGRGYRQVEDILDIDPCVQRASSHSCQRRTAKADKNSSPLAGKRYDGSVKSDIKISVQPSPPSPLDSNISEVSLSGGIRSCEHDDDEEATATTRTNVADVDSNEDVASRLVCSDKVTHHPETHEASPESSVEEFTDDEYDDSFPGLFVGGISFAEPLTSPSTRRQQKSATKSKQPASTSEPEPRWTYPICQAQNSHHFQTYPRLEGSRHFEIQGFRTGALIDVYFFVGHLLRFLRPWLNLIS</sequence>
<dbReference type="EMBL" id="JAUEPS010000019">
    <property type="protein sequence ID" value="KAK0458020.1"/>
    <property type="molecule type" value="Genomic_DNA"/>
</dbReference>
<dbReference type="AlphaFoldDB" id="A0AA39KBG9"/>
<feature type="region of interest" description="Disordered" evidence="1">
    <location>
        <begin position="358"/>
        <end position="387"/>
    </location>
</feature>
<feature type="region of interest" description="Disordered" evidence="1">
    <location>
        <begin position="319"/>
        <end position="338"/>
    </location>
</feature>
<feature type="compositionally biased region" description="Basic and acidic residues" evidence="1">
    <location>
        <begin position="319"/>
        <end position="328"/>
    </location>
</feature>
<protein>
    <submittedName>
        <fullName evidence="2">Uncharacterized protein</fullName>
    </submittedName>
</protein>
<accession>A0AA39KBG9</accession>
<name>A0AA39KBG9_ARMTA</name>